<proteinExistence type="inferred from homology"/>
<dbReference type="KEGG" id="cpau:EHF44_27765"/>
<evidence type="ECO:0000256" key="4">
    <source>
        <dbReference type="ARBA" id="ARBA00022801"/>
    </source>
</evidence>
<keyword evidence="5" id="KW-0190">Covalent protein-DNA linkage</keyword>
<keyword evidence="6" id="KW-0238">DNA-binding</keyword>
<dbReference type="RefSeq" id="WP_124686981.1">
    <property type="nucleotide sequence ID" value="NZ_CP033971.1"/>
</dbReference>
<keyword evidence="2 8" id="KW-0645">Protease</keyword>
<dbReference type="InterPro" id="IPR036590">
    <property type="entry name" value="SRAP-like"/>
</dbReference>
<evidence type="ECO:0000256" key="3">
    <source>
        <dbReference type="ARBA" id="ARBA00022763"/>
    </source>
</evidence>
<dbReference type="OrthoDB" id="6192129at2"/>
<dbReference type="SUPFAM" id="SSF143081">
    <property type="entry name" value="BB1717-like"/>
    <property type="match status" value="1"/>
</dbReference>
<evidence type="ECO:0000313" key="10">
    <source>
        <dbReference type="Proteomes" id="UP000270411"/>
    </source>
</evidence>
<keyword evidence="4 8" id="KW-0378">Hydrolase</keyword>
<keyword evidence="3" id="KW-0227">DNA damage</keyword>
<dbReference type="EC" id="3.4.-.-" evidence="8"/>
<dbReference type="InterPro" id="IPR003738">
    <property type="entry name" value="SRAP"/>
</dbReference>
<keyword evidence="7" id="KW-0456">Lyase</keyword>
<dbReference type="Gene3D" id="3.90.1680.10">
    <property type="entry name" value="SOS response associated peptidase-like"/>
    <property type="match status" value="1"/>
</dbReference>
<geneLocation type="plasmid" evidence="9">
    <name>unnamed2</name>
</geneLocation>
<dbReference type="PANTHER" id="PTHR13604:SF0">
    <property type="entry name" value="ABASIC SITE PROCESSING PROTEIN HMCES"/>
    <property type="match status" value="1"/>
</dbReference>
<sequence length="229" mass="25445">MCVNYAPVHRQILRDIFGVEPPPGEWRSEAWPDYPAPIIRRAGDSDAWESVLASFSMVPKKAIPPGTRYFPTANARVETIGKLRSFAPHWRACQFALLPATAFFEPNWESGKAVRWKIGRPGGEPFAIAGLWRAWPDGAASFTMPTLNADGHPLLKRFHKPESEKRGVVVLPPNDWKEWLTCRDPEVAKSLLRLYPADQLVAEPAPVRARSSDVAKSGLIAGPSIEAEE</sequence>
<organism evidence="9 10">
    <name type="scientific">Cupriavidus pauculus</name>
    <dbReference type="NCBI Taxonomy" id="82633"/>
    <lineage>
        <taxon>Bacteria</taxon>
        <taxon>Pseudomonadati</taxon>
        <taxon>Pseudomonadota</taxon>
        <taxon>Betaproteobacteria</taxon>
        <taxon>Burkholderiales</taxon>
        <taxon>Burkholderiaceae</taxon>
        <taxon>Cupriavidus</taxon>
    </lineage>
</organism>
<dbReference type="GO" id="GO:0006508">
    <property type="term" value="P:proteolysis"/>
    <property type="evidence" value="ECO:0007669"/>
    <property type="project" value="UniProtKB-KW"/>
</dbReference>
<evidence type="ECO:0000313" key="9">
    <source>
        <dbReference type="EMBL" id="AZG17252.1"/>
    </source>
</evidence>
<dbReference type="AlphaFoldDB" id="A0A3G8HCE0"/>
<comment type="similarity">
    <text evidence="1 8">Belongs to the SOS response-associated peptidase family.</text>
</comment>
<evidence type="ECO:0000256" key="2">
    <source>
        <dbReference type="ARBA" id="ARBA00022670"/>
    </source>
</evidence>
<evidence type="ECO:0000256" key="1">
    <source>
        <dbReference type="ARBA" id="ARBA00008136"/>
    </source>
</evidence>
<gene>
    <name evidence="9" type="ORF">EHF44_27765</name>
</gene>
<dbReference type="GO" id="GO:0003697">
    <property type="term" value="F:single-stranded DNA binding"/>
    <property type="evidence" value="ECO:0007669"/>
    <property type="project" value="InterPro"/>
</dbReference>
<evidence type="ECO:0000256" key="5">
    <source>
        <dbReference type="ARBA" id="ARBA00023124"/>
    </source>
</evidence>
<evidence type="ECO:0000256" key="8">
    <source>
        <dbReference type="RuleBase" id="RU364100"/>
    </source>
</evidence>
<keyword evidence="9" id="KW-0614">Plasmid</keyword>
<dbReference type="EMBL" id="CP033971">
    <property type="protein sequence ID" value="AZG17252.1"/>
    <property type="molecule type" value="Genomic_DNA"/>
</dbReference>
<accession>A0A3G8HCE0</accession>
<reference evidence="10" key="1">
    <citation type="submission" date="2018-11" db="EMBL/GenBank/DDBJ databases">
        <title>FDA dAtabase for Regulatory Grade micrObial Sequences (FDA-ARGOS): Supporting development and validation of Infectious Disease Dx tests.</title>
        <authorList>
            <person name="Goldberg B."/>
            <person name="Campos J."/>
            <person name="Tallon L."/>
            <person name="Sadzewicz L."/>
            <person name="Zhao X."/>
            <person name="Vavikolanu K."/>
            <person name="Mehta A."/>
            <person name="Aluvathingal J."/>
            <person name="Nadendla S."/>
            <person name="Geyer C."/>
            <person name="Nandy P."/>
            <person name="Yan Y."/>
            <person name="Sichtig H."/>
        </authorList>
    </citation>
    <scope>NUCLEOTIDE SEQUENCE [LARGE SCALE GENOMIC DNA]</scope>
    <source>
        <strain evidence="10">FDAARGOS_614</strain>
        <plasmid evidence="10">unnamed2</plasmid>
    </source>
</reference>
<dbReference type="Pfam" id="PF02586">
    <property type="entry name" value="SRAP"/>
    <property type="match status" value="1"/>
</dbReference>
<protein>
    <recommendedName>
        <fullName evidence="8">Abasic site processing protein</fullName>
        <ecNumber evidence="8">3.4.-.-</ecNumber>
    </recommendedName>
</protein>
<dbReference type="Proteomes" id="UP000270411">
    <property type="component" value="Plasmid unnamed2"/>
</dbReference>
<dbReference type="GO" id="GO:0016829">
    <property type="term" value="F:lyase activity"/>
    <property type="evidence" value="ECO:0007669"/>
    <property type="project" value="UniProtKB-KW"/>
</dbReference>
<dbReference type="PANTHER" id="PTHR13604">
    <property type="entry name" value="DC12-RELATED"/>
    <property type="match status" value="1"/>
</dbReference>
<evidence type="ECO:0000256" key="7">
    <source>
        <dbReference type="ARBA" id="ARBA00023239"/>
    </source>
</evidence>
<evidence type="ECO:0000256" key="6">
    <source>
        <dbReference type="ARBA" id="ARBA00023125"/>
    </source>
</evidence>
<name>A0A3G8HCE0_9BURK</name>
<dbReference type="GO" id="GO:0008233">
    <property type="term" value="F:peptidase activity"/>
    <property type="evidence" value="ECO:0007669"/>
    <property type="project" value="UniProtKB-KW"/>
</dbReference>
<dbReference type="GO" id="GO:0106300">
    <property type="term" value="P:protein-DNA covalent cross-linking repair"/>
    <property type="evidence" value="ECO:0007669"/>
    <property type="project" value="InterPro"/>
</dbReference>